<dbReference type="Proteomes" id="UP001145114">
    <property type="component" value="Unassembled WGS sequence"/>
</dbReference>
<evidence type="ECO:0000313" key="2">
    <source>
        <dbReference type="Proteomes" id="UP001145114"/>
    </source>
</evidence>
<reference evidence="1" key="1">
    <citation type="submission" date="2022-06" db="EMBL/GenBank/DDBJ databases">
        <title>Phylogenomic reconstructions and comparative analyses of Kickxellomycotina fungi.</title>
        <authorList>
            <person name="Reynolds N.K."/>
            <person name="Stajich J.E."/>
            <person name="Barry K."/>
            <person name="Grigoriev I.V."/>
            <person name="Crous P."/>
            <person name="Smith M.E."/>
        </authorList>
    </citation>
    <scope>NUCLEOTIDE SEQUENCE</scope>
    <source>
        <strain evidence="1">RSA 2271</strain>
    </source>
</reference>
<protein>
    <submittedName>
        <fullName evidence="1">Transmembrane osmosensor</fullName>
    </submittedName>
</protein>
<keyword evidence="1" id="KW-0472">Membrane</keyword>
<evidence type="ECO:0000313" key="1">
    <source>
        <dbReference type="EMBL" id="KAJ1674406.1"/>
    </source>
</evidence>
<gene>
    <name evidence="1" type="primary">SHO1</name>
    <name evidence="1" type="ORF">EV182_003337</name>
</gene>
<name>A0ACC1HDI9_9FUNG</name>
<sequence>MSLSRLFANPVYAGTLSLSVIGWIVALVGAIIAVSDKKPNDGTVVQETWFLVAYNGALLLFIAWVIIVDFVNNFRLAVLVFLGFSMSLMVGHISFYIYTDRAGLQILAAGLILIEVTFFGWVLIFGSGEGAQLVQATAPAKYNHRLSRGSLHRASSTSRTMYSESGLLPKEMSNARARALYSYVANPEDTNEVSFTKGEEMEIIDSNGKWWQVQKADGRVGIAPSNYLEPI</sequence>
<keyword evidence="1" id="KW-0812">Transmembrane</keyword>
<comment type="caution">
    <text evidence="1">The sequence shown here is derived from an EMBL/GenBank/DDBJ whole genome shotgun (WGS) entry which is preliminary data.</text>
</comment>
<accession>A0ACC1HDI9</accession>
<proteinExistence type="predicted"/>
<keyword evidence="2" id="KW-1185">Reference proteome</keyword>
<dbReference type="EMBL" id="JAMZIH010005991">
    <property type="protein sequence ID" value="KAJ1674406.1"/>
    <property type="molecule type" value="Genomic_DNA"/>
</dbReference>
<organism evidence="1 2">
    <name type="scientific">Spiromyces aspiralis</name>
    <dbReference type="NCBI Taxonomy" id="68401"/>
    <lineage>
        <taxon>Eukaryota</taxon>
        <taxon>Fungi</taxon>
        <taxon>Fungi incertae sedis</taxon>
        <taxon>Zoopagomycota</taxon>
        <taxon>Kickxellomycotina</taxon>
        <taxon>Kickxellomycetes</taxon>
        <taxon>Kickxellales</taxon>
        <taxon>Kickxellaceae</taxon>
        <taxon>Spiromyces</taxon>
    </lineage>
</organism>